<comment type="caution">
    <text evidence="1">The sequence shown here is derived from an EMBL/GenBank/DDBJ whole genome shotgun (WGS) entry which is preliminary data.</text>
</comment>
<evidence type="ECO:0000313" key="2">
    <source>
        <dbReference type="Proteomes" id="UP000284416"/>
    </source>
</evidence>
<dbReference type="AlphaFoldDB" id="A0A417YXL8"/>
<name>A0A417YXL8_9BACI</name>
<gene>
    <name evidence="1" type="ORF">D1B31_05740</name>
</gene>
<sequence>MIKKPLTFQKRRGFSSIVTTVITK</sequence>
<protein>
    <submittedName>
        <fullName evidence="1">Uncharacterized protein</fullName>
    </submittedName>
</protein>
<proteinExistence type="predicted"/>
<organism evidence="1 2">
    <name type="scientific">Neobacillus notoginsengisoli</name>
    <dbReference type="NCBI Taxonomy" id="1578198"/>
    <lineage>
        <taxon>Bacteria</taxon>
        <taxon>Bacillati</taxon>
        <taxon>Bacillota</taxon>
        <taxon>Bacilli</taxon>
        <taxon>Bacillales</taxon>
        <taxon>Bacillaceae</taxon>
        <taxon>Neobacillus</taxon>
    </lineage>
</organism>
<reference evidence="1 2" key="1">
    <citation type="journal article" date="2017" name="Int. J. Syst. Evol. Microbiol.">
        <title>Bacillus notoginsengisoli sp. nov., a novel bacterium isolated from the rhizosphere of Panax notoginseng.</title>
        <authorList>
            <person name="Zhang M.Y."/>
            <person name="Cheng J."/>
            <person name="Cai Y."/>
            <person name="Zhang T.Y."/>
            <person name="Wu Y.Y."/>
            <person name="Manikprabhu D."/>
            <person name="Li W.J."/>
            <person name="Zhang Y.X."/>
        </authorList>
    </citation>
    <scope>NUCLEOTIDE SEQUENCE [LARGE SCALE GENOMIC DNA]</scope>
    <source>
        <strain evidence="1 2">JCM 30743</strain>
    </source>
</reference>
<accession>A0A417YXL8</accession>
<keyword evidence="2" id="KW-1185">Reference proteome</keyword>
<dbReference type="Proteomes" id="UP000284416">
    <property type="component" value="Unassembled WGS sequence"/>
</dbReference>
<dbReference type="EMBL" id="QWEG01000003">
    <property type="protein sequence ID" value="RHW42324.1"/>
    <property type="molecule type" value="Genomic_DNA"/>
</dbReference>
<evidence type="ECO:0000313" key="1">
    <source>
        <dbReference type="EMBL" id="RHW42324.1"/>
    </source>
</evidence>